<dbReference type="InterPro" id="IPR036282">
    <property type="entry name" value="Glutathione-S-Trfase_C_sf"/>
</dbReference>
<dbReference type="GO" id="GO:0006559">
    <property type="term" value="P:L-phenylalanine catabolic process"/>
    <property type="evidence" value="ECO:0007669"/>
    <property type="project" value="TreeGrafter"/>
</dbReference>
<sequence>MADTQAPDSLVLYSYFRSSCSARVRIALEHKSIQHQTVFVNIKDGVHQHESYVKVNPSVTVPTLLVPGSQPWSITQSVAALEYLEEAFPETPCLLPPASDSRGRALVRTLVNIVACDIQPVTNMKVLKQVGTMGGDTNQWIHKYAAQGFAAYERLISQIAGSYSYGDAFSLADVCLAPAVWNAERYEMDMTPYPTVMRVYKAVSDMPAVRKAHWQQQPDCPAELRS</sequence>
<evidence type="ECO:0000313" key="4">
    <source>
        <dbReference type="EMBL" id="KAF2156506.1"/>
    </source>
</evidence>
<gene>
    <name evidence="4" type="ORF">K461DRAFT_291413</name>
</gene>
<dbReference type="Pfam" id="PF13409">
    <property type="entry name" value="GST_N_2"/>
    <property type="match status" value="1"/>
</dbReference>
<name>A0A9P4MRF4_9PEZI</name>
<dbReference type="AlphaFoldDB" id="A0A9P4MRF4"/>
<evidence type="ECO:0000259" key="2">
    <source>
        <dbReference type="PROSITE" id="PS50404"/>
    </source>
</evidence>
<dbReference type="PANTHER" id="PTHR42673:SF4">
    <property type="entry name" value="MALEYLACETOACETATE ISOMERASE"/>
    <property type="match status" value="1"/>
</dbReference>
<feature type="domain" description="GST C-terminal" evidence="3">
    <location>
        <begin position="100"/>
        <end position="222"/>
    </location>
</feature>
<dbReference type="GO" id="GO:0005739">
    <property type="term" value="C:mitochondrion"/>
    <property type="evidence" value="ECO:0007669"/>
    <property type="project" value="TreeGrafter"/>
</dbReference>
<dbReference type="NCBIfam" id="TIGR01262">
    <property type="entry name" value="maiA"/>
    <property type="match status" value="1"/>
</dbReference>
<dbReference type="PROSITE" id="PS50405">
    <property type="entry name" value="GST_CTER"/>
    <property type="match status" value="1"/>
</dbReference>
<evidence type="ECO:0000259" key="3">
    <source>
        <dbReference type="PROSITE" id="PS50405"/>
    </source>
</evidence>
<evidence type="ECO:0000256" key="1">
    <source>
        <dbReference type="ARBA" id="ARBA00010007"/>
    </source>
</evidence>
<dbReference type="CDD" id="cd03191">
    <property type="entry name" value="GST_C_Zeta"/>
    <property type="match status" value="1"/>
</dbReference>
<dbReference type="InterPro" id="IPR005955">
    <property type="entry name" value="GST_Zeta"/>
</dbReference>
<dbReference type="InterPro" id="IPR040079">
    <property type="entry name" value="Glutathione_S-Trfase"/>
</dbReference>
<keyword evidence="4" id="KW-0413">Isomerase</keyword>
<comment type="similarity">
    <text evidence="1">Belongs to the GST superfamily. Zeta family.</text>
</comment>
<reference evidence="4" key="1">
    <citation type="journal article" date="2020" name="Stud. Mycol.">
        <title>101 Dothideomycetes genomes: a test case for predicting lifestyles and emergence of pathogens.</title>
        <authorList>
            <person name="Haridas S."/>
            <person name="Albert R."/>
            <person name="Binder M."/>
            <person name="Bloem J."/>
            <person name="Labutti K."/>
            <person name="Salamov A."/>
            <person name="Andreopoulos B."/>
            <person name="Baker S."/>
            <person name="Barry K."/>
            <person name="Bills G."/>
            <person name="Bluhm B."/>
            <person name="Cannon C."/>
            <person name="Castanera R."/>
            <person name="Culley D."/>
            <person name="Daum C."/>
            <person name="Ezra D."/>
            <person name="Gonzalez J."/>
            <person name="Henrissat B."/>
            <person name="Kuo A."/>
            <person name="Liang C."/>
            <person name="Lipzen A."/>
            <person name="Lutzoni F."/>
            <person name="Magnuson J."/>
            <person name="Mondo S."/>
            <person name="Nolan M."/>
            <person name="Ohm R."/>
            <person name="Pangilinan J."/>
            <person name="Park H.-J."/>
            <person name="Ramirez L."/>
            <person name="Alfaro M."/>
            <person name="Sun H."/>
            <person name="Tritt A."/>
            <person name="Yoshinaga Y."/>
            <person name="Zwiers L.-H."/>
            <person name="Turgeon B."/>
            <person name="Goodwin S."/>
            <person name="Spatafora J."/>
            <person name="Crous P."/>
            <person name="Grigoriev I."/>
        </authorList>
    </citation>
    <scope>NUCLEOTIDE SEQUENCE</scope>
    <source>
        <strain evidence="4">CBS 260.36</strain>
    </source>
</reference>
<dbReference type="SFLD" id="SFLDS00019">
    <property type="entry name" value="Glutathione_Transferase_(cytos"/>
    <property type="match status" value="1"/>
</dbReference>
<dbReference type="OrthoDB" id="202840at2759"/>
<feature type="domain" description="GST N-terminal" evidence="2">
    <location>
        <begin position="8"/>
        <end position="92"/>
    </location>
</feature>
<organism evidence="4 5">
    <name type="scientific">Myriangium duriaei CBS 260.36</name>
    <dbReference type="NCBI Taxonomy" id="1168546"/>
    <lineage>
        <taxon>Eukaryota</taxon>
        <taxon>Fungi</taxon>
        <taxon>Dikarya</taxon>
        <taxon>Ascomycota</taxon>
        <taxon>Pezizomycotina</taxon>
        <taxon>Dothideomycetes</taxon>
        <taxon>Dothideomycetidae</taxon>
        <taxon>Myriangiales</taxon>
        <taxon>Myriangiaceae</taxon>
        <taxon>Myriangium</taxon>
    </lineage>
</organism>
<dbReference type="Proteomes" id="UP000799439">
    <property type="component" value="Unassembled WGS sequence"/>
</dbReference>
<dbReference type="Pfam" id="PF13410">
    <property type="entry name" value="GST_C_2"/>
    <property type="match status" value="1"/>
</dbReference>
<protein>
    <submittedName>
        <fullName evidence="4">Maleylacetoacetate isomerase</fullName>
    </submittedName>
</protein>
<dbReference type="FunFam" id="1.20.1050.10:FF:000010">
    <property type="entry name" value="Maleylacetoacetate isomerase isoform 1"/>
    <property type="match status" value="1"/>
</dbReference>
<dbReference type="GO" id="GO:0006749">
    <property type="term" value="P:glutathione metabolic process"/>
    <property type="evidence" value="ECO:0007669"/>
    <property type="project" value="TreeGrafter"/>
</dbReference>
<dbReference type="PROSITE" id="PS50404">
    <property type="entry name" value="GST_NTER"/>
    <property type="match status" value="1"/>
</dbReference>
<evidence type="ECO:0000313" key="5">
    <source>
        <dbReference type="Proteomes" id="UP000799439"/>
    </source>
</evidence>
<comment type="caution">
    <text evidence="4">The sequence shown here is derived from an EMBL/GenBank/DDBJ whole genome shotgun (WGS) entry which is preliminary data.</text>
</comment>
<dbReference type="SUPFAM" id="SSF47616">
    <property type="entry name" value="GST C-terminal domain-like"/>
    <property type="match status" value="1"/>
</dbReference>
<dbReference type="SFLD" id="SFLDG00358">
    <property type="entry name" value="Main_(cytGST)"/>
    <property type="match status" value="1"/>
</dbReference>
<accession>A0A9P4MRF4</accession>
<keyword evidence="5" id="KW-1185">Reference proteome</keyword>
<dbReference type="InterPro" id="IPR004045">
    <property type="entry name" value="Glutathione_S-Trfase_N"/>
</dbReference>
<dbReference type="InterPro" id="IPR010987">
    <property type="entry name" value="Glutathione-S-Trfase_C-like"/>
</dbReference>
<dbReference type="PANTHER" id="PTHR42673">
    <property type="entry name" value="MALEYLACETOACETATE ISOMERASE"/>
    <property type="match status" value="1"/>
</dbReference>
<proteinExistence type="inferred from homology"/>
<dbReference type="Gene3D" id="1.20.1050.10">
    <property type="match status" value="1"/>
</dbReference>
<dbReference type="GO" id="GO:0004364">
    <property type="term" value="F:glutathione transferase activity"/>
    <property type="evidence" value="ECO:0007669"/>
    <property type="project" value="TreeGrafter"/>
</dbReference>
<dbReference type="Gene3D" id="3.40.30.10">
    <property type="entry name" value="Glutaredoxin"/>
    <property type="match status" value="1"/>
</dbReference>
<dbReference type="EMBL" id="ML996082">
    <property type="protein sequence ID" value="KAF2156506.1"/>
    <property type="molecule type" value="Genomic_DNA"/>
</dbReference>
<dbReference type="InterPro" id="IPR034330">
    <property type="entry name" value="GST_Zeta_C"/>
</dbReference>
<dbReference type="SUPFAM" id="SSF52833">
    <property type="entry name" value="Thioredoxin-like"/>
    <property type="match status" value="1"/>
</dbReference>
<dbReference type="InterPro" id="IPR036249">
    <property type="entry name" value="Thioredoxin-like_sf"/>
</dbReference>
<dbReference type="GO" id="GO:0016034">
    <property type="term" value="F:maleylacetoacetate isomerase activity"/>
    <property type="evidence" value="ECO:0007669"/>
    <property type="project" value="TreeGrafter"/>
</dbReference>